<dbReference type="GO" id="GO:0005524">
    <property type="term" value="F:ATP binding"/>
    <property type="evidence" value="ECO:0007669"/>
    <property type="project" value="UniProtKB-UniRule"/>
</dbReference>
<organism evidence="9 10">
    <name type="scientific">Nezara viridula</name>
    <name type="common">Southern green stink bug</name>
    <name type="synonym">Cimex viridulus</name>
    <dbReference type="NCBI Taxonomy" id="85310"/>
    <lineage>
        <taxon>Eukaryota</taxon>
        <taxon>Metazoa</taxon>
        <taxon>Ecdysozoa</taxon>
        <taxon>Arthropoda</taxon>
        <taxon>Hexapoda</taxon>
        <taxon>Insecta</taxon>
        <taxon>Pterygota</taxon>
        <taxon>Neoptera</taxon>
        <taxon>Paraneoptera</taxon>
        <taxon>Hemiptera</taxon>
        <taxon>Heteroptera</taxon>
        <taxon>Panheteroptera</taxon>
        <taxon>Pentatomomorpha</taxon>
        <taxon>Pentatomoidea</taxon>
        <taxon>Pentatomidae</taxon>
        <taxon>Pentatominae</taxon>
        <taxon>Nezara</taxon>
    </lineage>
</organism>
<keyword evidence="3" id="KW-0808">Transferase</keyword>
<sequence length="152" mass="17657">MAMNKRLQREFQEMQTNGVKSFEGLKVDESNFYVWEGLITPEKPPYNKGAFRIQITFPRDYPFKPPTVLFKTKIYHPNIDENGQVCLGIISTENWKPATRVEAVIAGLVKLINDPEPAHPLRADIAEEFDKNKKKFMKSAEEHTKKYAEKRE</sequence>
<keyword evidence="7" id="KW-0547">Nucleotide-binding</keyword>
<comment type="similarity">
    <text evidence="7">Belongs to the ubiquitin-conjugating enzyme family.</text>
</comment>
<dbReference type="Gene3D" id="3.10.110.10">
    <property type="entry name" value="Ubiquitin Conjugating Enzyme"/>
    <property type="match status" value="1"/>
</dbReference>
<evidence type="ECO:0000256" key="2">
    <source>
        <dbReference type="ARBA" id="ARBA00012486"/>
    </source>
</evidence>
<feature type="domain" description="UBC core" evidence="8">
    <location>
        <begin position="6"/>
        <end position="143"/>
    </location>
</feature>
<evidence type="ECO:0000256" key="4">
    <source>
        <dbReference type="ARBA" id="ARBA00022786"/>
    </source>
</evidence>
<dbReference type="SMART" id="SM00212">
    <property type="entry name" value="UBCc"/>
    <property type="match status" value="1"/>
</dbReference>
<dbReference type="OrthoDB" id="9973183at2759"/>
<accession>A0A9P0MPI1</accession>
<keyword evidence="10" id="KW-1185">Reference proteome</keyword>
<proteinExistence type="inferred from homology"/>
<dbReference type="InterPro" id="IPR016135">
    <property type="entry name" value="UBQ-conjugating_enzyme/RWD"/>
</dbReference>
<comment type="catalytic activity">
    <reaction evidence="1">
        <text>S-ubiquitinyl-[E1 ubiquitin-activating enzyme]-L-cysteine + [E2 ubiquitin-conjugating enzyme]-L-cysteine = [E1 ubiquitin-activating enzyme]-L-cysteine + S-ubiquitinyl-[E2 ubiquitin-conjugating enzyme]-L-cysteine.</text>
        <dbReference type="EC" id="2.3.2.23"/>
    </reaction>
</comment>
<dbReference type="SUPFAM" id="SSF54495">
    <property type="entry name" value="UBC-like"/>
    <property type="match status" value="1"/>
</dbReference>
<dbReference type="Pfam" id="PF00179">
    <property type="entry name" value="UQ_con"/>
    <property type="match status" value="1"/>
</dbReference>
<dbReference type="PROSITE" id="PS00183">
    <property type="entry name" value="UBC_1"/>
    <property type="match status" value="1"/>
</dbReference>
<keyword evidence="4 7" id="KW-0833">Ubl conjugation pathway</keyword>
<dbReference type="EMBL" id="OV725080">
    <property type="protein sequence ID" value="CAH1400015.1"/>
    <property type="molecule type" value="Genomic_DNA"/>
</dbReference>
<evidence type="ECO:0000313" key="10">
    <source>
        <dbReference type="Proteomes" id="UP001152798"/>
    </source>
</evidence>
<evidence type="ECO:0000256" key="1">
    <source>
        <dbReference type="ARBA" id="ARBA00000485"/>
    </source>
</evidence>
<evidence type="ECO:0000313" key="9">
    <source>
        <dbReference type="EMBL" id="CAH1400015.1"/>
    </source>
</evidence>
<dbReference type="FunFam" id="3.10.110.10:FF:000011">
    <property type="entry name" value="Ubiquitin-conjugating enzyme E2 L3"/>
    <property type="match status" value="1"/>
</dbReference>
<name>A0A9P0MPI1_NEZVI</name>
<evidence type="ECO:0000256" key="6">
    <source>
        <dbReference type="PROSITE-ProRule" id="PRU10133"/>
    </source>
</evidence>
<dbReference type="InterPro" id="IPR000608">
    <property type="entry name" value="UBC"/>
</dbReference>
<protein>
    <recommendedName>
        <fullName evidence="5">Ubiquitin-conjugating enzyme E2-18 kDa</fullName>
        <ecNumber evidence="2">2.3.2.23</ecNumber>
    </recommendedName>
</protein>
<dbReference type="CDD" id="cd23801">
    <property type="entry name" value="UBCc_UBE2L3"/>
    <property type="match status" value="1"/>
</dbReference>
<reference evidence="9" key="1">
    <citation type="submission" date="2022-01" db="EMBL/GenBank/DDBJ databases">
        <authorList>
            <person name="King R."/>
        </authorList>
    </citation>
    <scope>NUCLEOTIDE SEQUENCE</scope>
</reference>
<dbReference type="InterPro" id="IPR023313">
    <property type="entry name" value="UBQ-conjugating_AS"/>
</dbReference>
<dbReference type="Proteomes" id="UP001152798">
    <property type="component" value="Chromosome 4"/>
</dbReference>
<evidence type="ECO:0000259" key="8">
    <source>
        <dbReference type="Pfam" id="PF00179"/>
    </source>
</evidence>
<dbReference type="InterPro" id="IPR050113">
    <property type="entry name" value="Ub_conjugating_enzyme"/>
</dbReference>
<dbReference type="EC" id="2.3.2.23" evidence="2"/>
<evidence type="ECO:0000256" key="5">
    <source>
        <dbReference type="ARBA" id="ARBA00067751"/>
    </source>
</evidence>
<evidence type="ECO:0000256" key="3">
    <source>
        <dbReference type="ARBA" id="ARBA00022679"/>
    </source>
</evidence>
<evidence type="ECO:0000256" key="7">
    <source>
        <dbReference type="RuleBase" id="RU362109"/>
    </source>
</evidence>
<keyword evidence="7" id="KW-0067">ATP-binding</keyword>
<dbReference type="AlphaFoldDB" id="A0A9P0MPI1"/>
<dbReference type="GO" id="GO:0061631">
    <property type="term" value="F:ubiquitin conjugating enzyme activity"/>
    <property type="evidence" value="ECO:0007669"/>
    <property type="project" value="UniProtKB-EC"/>
</dbReference>
<dbReference type="PANTHER" id="PTHR24067">
    <property type="entry name" value="UBIQUITIN-CONJUGATING ENZYME E2"/>
    <property type="match status" value="1"/>
</dbReference>
<gene>
    <name evidence="9" type="ORF">NEZAVI_LOCUS9331</name>
</gene>
<feature type="active site" description="Glycyl thioester intermediate" evidence="6">
    <location>
        <position position="86"/>
    </location>
</feature>